<dbReference type="Gene3D" id="3.40.50.2300">
    <property type="match status" value="1"/>
</dbReference>
<name>A0A366H2V3_9BACT</name>
<evidence type="ECO:0000259" key="4">
    <source>
        <dbReference type="PROSITE" id="PS50043"/>
    </source>
</evidence>
<protein>
    <submittedName>
        <fullName evidence="6">LuxR family two component transcriptional regulator</fullName>
    </submittedName>
</protein>
<gene>
    <name evidence="6" type="ORF">DES53_11865</name>
</gene>
<dbReference type="GO" id="GO:0003677">
    <property type="term" value="F:DNA binding"/>
    <property type="evidence" value="ECO:0007669"/>
    <property type="project" value="UniProtKB-KW"/>
</dbReference>
<dbReference type="GO" id="GO:0000160">
    <property type="term" value="P:phosphorelay signal transduction system"/>
    <property type="evidence" value="ECO:0007669"/>
    <property type="project" value="InterPro"/>
</dbReference>
<dbReference type="CDD" id="cd06170">
    <property type="entry name" value="LuxR_C_like"/>
    <property type="match status" value="1"/>
</dbReference>
<dbReference type="SUPFAM" id="SSF52172">
    <property type="entry name" value="CheY-like"/>
    <property type="match status" value="1"/>
</dbReference>
<keyword evidence="2" id="KW-0238">DNA-binding</keyword>
<dbReference type="InterPro" id="IPR011006">
    <property type="entry name" value="CheY-like_superfamily"/>
</dbReference>
<dbReference type="Pfam" id="PF00072">
    <property type="entry name" value="Response_reg"/>
    <property type="match status" value="1"/>
</dbReference>
<keyword evidence="1 3" id="KW-0597">Phosphoprotein</keyword>
<dbReference type="PROSITE" id="PS50043">
    <property type="entry name" value="HTH_LUXR_2"/>
    <property type="match status" value="1"/>
</dbReference>
<comment type="caution">
    <text evidence="6">The sequence shown here is derived from an EMBL/GenBank/DDBJ whole genome shotgun (WGS) entry which is preliminary data.</text>
</comment>
<dbReference type="Proteomes" id="UP000253426">
    <property type="component" value="Unassembled WGS sequence"/>
</dbReference>
<dbReference type="InterPro" id="IPR016032">
    <property type="entry name" value="Sig_transdc_resp-reg_C-effctor"/>
</dbReference>
<evidence type="ECO:0000313" key="7">
    <source>
        <dbReference type="Proteomes" id="UP000253426"/>
    </source>
</evidence>
<evidence type="ECO:0000256" key="3">
    <source>
        <dbReference type="PROSITE-ProRule" id="PRU00169"/>
    </source>
</evidence>
<dbReference type="AlphaFoldDB" id="A0A366H2V3"/>
<evidence type="ECO:0000313" key="6">
    <source>
        <dbReference type="EMBL" id="RBP36115.1"/>
    </source>
</evidence>
<dbReference type="InterPro" id="IPR001789">
    <property type="entry name" value="Sig_transdc_resp-reg_receiver"/>
</dbReference>
<dbReference type="PROSITE" id="PS00622">
    <property type="entry name" value="HTH_LUXR_1"/>
    <property type="match status" value="1"/>
</dbReference>
<dbReference type="CDD" id="cd17535">
    <property type="entry name" value="REC_NarL-like"/>
    <property type="match status" value="1"/>
</dbReference>
<feature type="modified residue" description="4-aspartylphosphate" evidence="3">
    <location>
        <position position="49"/>
    </location>
</feature>
<organism evidence="6 7">
    <name type="scientific">Roseimicrobium gellanilyticum</name>
    <dbReference type="NCBI Taxonomy" id="748857"/>
    <lineage>
        <taxon>Bacteria</taxon>
        <taxon>Pseudomonadati</taxon>
        <taxon>Verrucomicrobiota</taxon>
        <taxon>Verrucomicrobiia</taxon>
        <taxon>Verrucomicrobiales</taxon>
        <taxon>Verrucomicrobiaceae</taxon>
        <taxon>Roseimicrobium</taxon>
    </lineage>
</organism>
<evidence type="ECO:0000259" key="5">
    <source>
        <dbReference type="PROSITE" id="PS50110"/>
    </source>
</evidence>
<proteinExistence type="predicted"/>
<dbReference type="PROSITE" id="PS50110">
    <property type="entry name" value="RESPONSE_REGULATORY"/>
    <property type="match status" value="1"/>
</dbReference>
<dbReference type="InterPro" id="IPR058245">
    <property type="entry name" value="NreC/VraR/RcsB-like_REC"/>
</dbReference>
<accession>A0A366H2V3</accession>
<dbReference type="SMART" id="SM00421">
    <property type="entry name" value="HTH_LUXR"/>
    <property type="match status" value="1"/>
</dbReference>
<dbReference type="InterPro" id="IPR000792">
    <property type="entry name" value="Tscrpt_reg_LuxR_C"/>
</dbReference>
<sequence length="214" mass="23517">MIEDDASFAAALQRYFALSKEVECLQHHRTAEAALEALRGKVPHVLLVDINLPGMSGIEFVGRIKDLHPQVLCLMLTMYEESGLIFDALKAGASGYLLKRTPPKEVIAAIMEAHGGGSPMSPEIARRVVSFFHQKHTSATTDIPPANAHIATLAPREVEVLDLLSKGYLYKEIGDQLGISTHTVNTHIRRIYEKLHVQSRGQAVAKYRGLAEQG</sequence>
<dbReference type="GO" id="GO:0006355">
    <property type="term" value="P:regulation of DNA-templated transcription"/>
    <property type="evidence" value="ECO:0007669"/>
    <property type="project" value="InterPro"/>
</dbReference>
<keyword evidence="7" id="KW-1185">Reference proteome</keyword>
<feature type="domain" description="Response regulatory" evidence="5">
    <location>
        <begin position="1"/>
        <end position="114"/>
    </location>
</feature>
<evidence type="ECO:0000256" key="2">
    <source>
        <dbReference type="ARBA" id="ARBA00023125"/>
    </source>
</evidence>
<dbReference type="EMBL" id="QNRR01000018">
    <property type="protein sequence ID" value="RBP36115.1"/>
    <property type="molecule type" value="Genomic_DNA"/>
</dbReference>
<dbReference type="PANTHER" id="PTHR43214:SF42">
    <property type="entry name" value="TRANSCRIPTIONAL REGULATORY PROTEIN DESR"/>
    <property type="match status" value="1"/>
</dbReference>
<dbReference type="PRINTS" id="PR00038">
    <property type="entry name" value="HTHLUXR"/>
</dbReference>
<dbReference type="PANTHER" id="PTHR43214">
    <property type="entry name" value="TWO-COMPONENT RESPONSE REGULATOR"/>
    <property type="match status" value="1"/>
</dbReference>
<reference evidence="6 7" key="1">
    <citation type="submission" date="2018-06" db="EMBL/GenBank/DDBJ databases">
        <title>Genomic Encyclopedia of Type Strains, Phase IV (KMG-IV): sequencing the most valuable type-strain genomes for metagenomic binning, comparative biology and taxonomic classification.</title>
        <authorList>
            <person name="Goeker M."/>
        </authorList>
    </citation>
    <scope>NUCLEOTIDE SEQUENCE [LARGE SCALE GENOMIC DNA]</scope>
    <source>
        <strain evidence="6 7">DSM 25532</strain>
    </source>
</reference>
<evidence type="ECO:0000256" key="1">
    <source>
        <dbReference type="ARBA" id="ARBA00022553"/>
    </source>
</evidence>
<dbReference type="Pfam" id="PF00196">
    <property type="entry name" value="GerE"/>
    <property type="match status" value="1"/>
</dbReference>
<dbReference type="SUPFAM" id="SSF46894">
    <property type="entry name" value="C-terminal effector domain of the bipartite response regulators"/>
    <property type="match status" value="1"/>
</dbReference>
<dbReference type="InterPro" id="IPR039420">
    <property type="entry name" value="WalR-like"/>
</dbReference>
<dbReference type="SMART" id="SM00448">
    <property type="entry name" value="REC"/>
    <property type="match status" value="1"/>
</dbReference>
<feature type="domain" description="HTH luxR-type" evidence="4">
    <location>
        <begin position="146"/>
        <end position="211"/>
    </location>
</feature>